<gene>
    <name evidence="1" type="ORF">ISF6_2322</name>
</gene>
<dbReference type="AlphaFoldDB" id="A0A0K8P1E2"/>
<organism evidence="1 2">
    <name type="scientific">Piscinibacter sakaiensis</name>
    <name type="common">Ideonella sakaiensis</name>
    <dbReference type="NCBI Taxonomy" id="1547922"/>
    <lineage>
        <taxon>Bacteria</taxon>
        <taxon>Pseudomonadati</taxon>
        <taxon>Pseudomonadota</taxon>
        <taxon>Betaproteobacteria</taxon>
        <taxon>Burkholderiales</taxon>
        <taxon>Sphaerotilaceae</taxon>
        <taxon>Piscinibacter</taxon>
    </lineage>
</organism>
<dbReference type="PROSITE" id="PS51257">
    <property type="entry name" value="PROKAR_LIPOPROTEIN"/>
    <property type="match status" value="1"/>
</dbReference>
<dbReference type="STRING" id="1547922.ISF6_2322"/>
<sequence length="328" mass="34984">MLAGRPAFAIVGGMSCPLVPAPPRPRHRGNPPPAAPADALRSAARRRLLGAAAAVPLAGCASLLPIGEPASATDPGAAALLAESADAHGLAAFRTLGDLSVSYDGRWRPLIDRLQPVLVDRGHRRTSQERLLLAEGRIGQSHRGPAGTKHVRRDPDGVAVWFDGEASTDRDVLDAAALVADAYRLFLLGPLALAGRPLPMRRAGGETVDGAACELVDVWLRPGLGRVARDRLTLAIDRRTRRMRRLRFTLEGLRSTQGAVAKVDCFEFVERHGVAWPTRFHERLRRPIPGLPVHDWTLTGLDADRGLDAAMLGGPGFSGLAQVPAAPL</sequence>
<evidence type="ECO:0008006" key="3">
    <source>
        <dbReference type="Google" id="ProtNLM"/>
    </source>
</evidence>
<reference evidence="2" key="1">
    <citation type="submission" date="2015-07" db="EMBL/GenBank/DDBJ databases">
        <title>Discovery of a poly(ethylene terephthalate assimilation.</title>
        <authorList>
            <person name="Yoshida S."/>
            <person name="Hiraga K."/>
            <person name="Takehana T."/>
            <person name="Taniguchi I."/>
            <person name="Yamaji H."/>
            <person name="Maeda Y."/>
            <person name="Toyohara K."/>
            <person name="Miyamoto K."/>
            <person name="Kimura Y."/>
            <person name="Oda K."/>
        </authorList>
    </citation>
    <scope>NUCLEOTIDE SEQUENCE [LARGE SCALE GENOMIC DNA]</scope>
    <source>
        <strain evidence="2">NBRC 110686 / TISTR 2288 / 201-F6</strain>
    </source>
</reference>
<name>A0A0K8P1E2_PISS1</name>
<protein>
    <recommendedName>
        <fullName evidence="3">Outer membrane lipoprotein-sorting protein</fullName>
    </recommendedName>
</protein>
<comment type="caution">
    <text evidence="1">The sequence shown here is derived from an EMBL/GenBank/DDBJ whole genome shotgun (WGS) entry which is preliminary data.</text>
</comment>
<dbReference type="Proteomes" id="UP000037660">
    <property type="component" value="Unassembled WGS sequence"/>
</dbReference>
<dbReference type="EMBL" id="BBYR01000036">
    <property type="protein sequence ID" value="GAP36482.1"/>
    <property type="molecule type" value="Genomic_DNA"/>
</dbReference>
<evidence type="ECO:0000313" key="2">
    <source>
        <dbReference type="Proteomes" id="UP000037660"/>
    </source>
</evidence>
<accession>A0A0K8P1E2</accession>
<evidence type="ECO:0000313" key="1">
    <source>
        <dbReference type="EMBL" id="GAP36482.1"/>
    </source>
</evidence>
<reference evidence="1 2" key="2">
    <citation type="journal article" date="2016" name="Science">
        <title>A bacterium that degrades and assimilates poly(ethylene terephthalate).</title>
        <authorList>
            <person name="Yoshida S."/>
            <person name="Hiraga K."/>
            <person name="Takehana T."/>
            <person name="Taniguchi I."/>
            <person name="Yamaji H."/>
            <person name="Maeda Y."/>
            <person name="Toyohara K."/>
            <person name="Miyamoto K."/>
            <person name="Kimura Y."/>
            <person name="Oda K."/>
        </authorList>
    </citation>
    <scope>NUCLEOTIDE SEQUENCE [LARGE SCALE GENOMIC DNA]</scope>
    <source>
        <strain evidence="2">NBRC 110686 / TISTR 2288 / 201-F6</strain>
    </source>
</reference>
<proteinExistence type="predicted"/>
<keyword evidence="2" id="KW-1185">Reference proteome</keyword>